<comment type="caution">
    <text evidence="2">The sequence shown here is derived from an EMBL/GenBank/DDBJ whole genome shotgun (WGS) entry which is preliminary data.</text>
</comment>
<feature type="compositionally biased region" description="Basic and acidic residues" evidence="1">
    <location>
        <begin position="270"/>
        <end position="279"/>
    </location>
</feature>
<feature type="compositionally biased region" description="Basic and acidic residues" evidence="1">
    <location>
        <begin position="212"/>
        <end position="225"/>
    </location>
</feature>
<feature type="region of interest" description="Disordered" evidence="1">
    <location>
        <begin position="181"/>
        <end position="362"/>
    </location>
</feature>
<reference evidence="2" key="1">
    <citation type="submission" date="2022-07" db="EMBL/GenBank/DDBJ databases">
        <title>Phylogenomic reconstructions and comparative analyses of Kickxellomycotina fungi.</title>
        <authorList>
            <person name="Reynolds N.K."/>
            <person name="Stajich J.E."/>
            <person name="Barry K."/>
            <person name="Grigoriev I.V."/>
            <person name="Crous P."/>
            <person name="Smith M.E."/>
        </authorList>
    </citation>
    <scope>NUCLEOTIDE SEQUENCE</scope>
    <source>
        <strain evidence="2">BCRC 34882</strain>
    </source>
</reference>
<feature type="compositionally biased region" description="Polar residues" evidence="1">
    <location>
        <begin position="199"/>
        <end position="209"/>
    </location>
</feature>
<protein>
    <submittedName>
        <fullName evidence="2">Uncharacterized protein</fullName>
    </submittedName>
</protein>
<keyword evidence="3" id="KW-1185">Reference proteome</keyword>
<feature type="compositionally biased region" description="Polar residues" evidence="1">
    <location>
        <begin position="352"/>
        <end position="362"/>
    </location>
</feature>
<dbReference type="EMBL" id="JANBQD010000011">
    <property type="protein sequence ID" value="KAJ1994643.1"/>
    <property type="molecule type" value="Genomic_DNA"/>
</dbReference>
<feature type="region of interest" description="Disordered" evidence="1">
    <location>
        <begin position="415"/>
        <end position="550"/>
    </location>
</feature>
<evidence type="ECO:0000313" key="3">
    <source>
        <dbReference type="Proteomes" id="UP001151295"/>
    </source>
</evidence>
<feature type="compositionally biased region" description="Basic and acidic residues" evidence="1">
    <location>
        <begin position="631"/>
        <end position="642"/>
    </location>
</feature>
<dbReference type="Proteomes" id="UP001151295">
    <property type="component" value="Unassembled WGS sequence"/>
</dbReference>
<accession>A0ABQ8PSC4</accession>
<feature type="non-terminal residue" evidence="2">
    <location>
        <position position="665"/>
    </location>
</feature>
<organism evidence="2 3">
    <name type="scientific">Coemansia umbellata</name>
    <dbReference type="NCBI Taxonomy" id="1424467"/>
    <lineage>
        <taxon>Eukaryota</taxon>
        <taxon>Fungi</taxon>
        <taxon>Fungi incertae sedis</taxon>
        <taxon>Zoopagomycota</taxon>
        <taxon>Kickxellomycotina</taxon>
        <taxon>Kickxellomycetes</taxon>
        <taxon>Kickxellales</taxon>
        <taxon>Kickxellaceae</taxon>
        <taxon>Coemansia</taxon>
    </lineage>
</organism>
<feature type="region of interest" description="Disordered" evidence="1">
    <location>
        <begin position="626"/>
        <end position="665"/>
    </location>
</feature>
<sequence length="665" mass="67944">MDDHPLHTTTAANASTEHDAPSKVRSYTFSITVPKSHPAVEKKQPAVAVAEAYYANDSKDPTVFPLIDHEHKDQGNDLVTFSALICIEKVYVVSSAICYINGESVDGMAFEPNSLDADDQECASAAQQEDSSVSNAGGPVGAVKSPDQLESAGSSCVDLTLSDIQNVASQSADPIAATENANETPAMQAASEAVADQSLPVTGDNTVDATITDDKEPAAAEEERVANSTNSPAIADQPAESSTCEDSAASKARDEPVSENALAPTSADLDLTKDKKSAAVEELVAEISPTEHTATVSATGESIEPAADKELADPVSEEKAVAGPAEEDPTAPTNTDKEDTSVSEEQAVLAGSNKTAATSTTEDLVENSADGFAVADIATVEPNSAPVADKELISSNAAVEELAATPVTEEPAVVEPINKPGVIPEATGADSSAPVAEAEATDIPAIVEQNKTDESAEDVNAAISDPVSGEPMTATEDTSSVPPVAEKSATDLLAVEKSSTSALAPATSEIDISAHTAEVSGTSAHSESTAEDRSASASIADKPIAADEPAGSTAIIELVTEADVAEHDIAAEEPTDSAATKPVKKAIEEPVPVTAEPNIAEAPDAAQGEQVITEDAIETPVVAKSPIQESAHIDEPAAKDTLKPGVVDEQAASAPIVEESVADEP</sequence>
<feature type="compositionally biased region" description="Polar residues" evidence="1">
    <location>
        <begin position="290"/>
        <end position="300"/>
    </location>
</feature>
<feature type="compositionally biased region" description="Basic and acidic residues" evidence="1">
    <location>
        <begin position="306"/>
        <end position="320"/>
    </location>
</feature>
<gene>
    <name evidence="2" type="ORF">EDC05_001560</name>
</gene>
<feature type="region of interest" description="Disordered" evidence="1">
    <location>
        <begin position="1"/>
        <end position="21"/>
    </location>
</feature>
<evidence type="ECO:0000256" key="1">
    <source>
        <dbReference type="SAM" id="MobiDB-lite"/>
    </source>
</evidence>
<name>A0ABQ8PSC4_9FUNG</name>
<proteinExistence type="predicted"/>
<feature type="region of interest" description="Disordered" evidence="1">
    <location>
        <begin position="119"/>
        <end position="149"/>
    </location>
</feature>
<evidence type="ECO:0000313" key="2">
    <source>
        <dbReference type="EMBL" id="KAJ1994643.1"/>
    </source>
</evidence>
<feature type="compositionally biased region" description="Polar residues" evidence="1">
    <location>
        <begin position="125"/>
        <end position="135"/>
    </location>
</feature>